<dbReference type="CDD" id="cd00022">
    <property type="entry name" value="BIR"/>
    <property type="match status" value="2"/>
</dbReference>
<dbReference type="EMBL" id="CAJNOJ010000034">
    <property type="protein sequence ID" value="CAF0905343.1"/>
    <property type="molecule type" value="Genomic_DNA"/>
</dbReference>
<dbReference type="InterPro" id="IPR001370">
    <property type="entry name" value="BIR_rpt"/>
</dbReference>
<dbReference type="InterPro" id="IPR050784">
    <property type="entry name" value="IAP"/>
</dbReference>
<comment type="similarity">
    <text evidence="1">Belongs to the IAP family.</text>
</comment>
<dbReference type="GO" id="GO:0008270">
    <property type="term" value="F:zinc ion binding"/>
    <property type="evidence" value="ECO:0007669"/>
    <property type="project" value="UniProtKB-KW"/>
</dbReference>
<evidence type="ECO:0000256" key="4">
    <source>
        <dbReference type="PROSITE-ProRule" id="PRU00175"/>
    </source>
</evidence>
<dbReference type="OrthoDB" id="774873at2759"/>
<dbReference type="GO" id="GO:0005737">
    <property type="term" value="C:cytoplasm"/>
    <property type="evidence" value="ECO:0007669"/>
    <property type="project" value="TreeGrafter"/>
</dbReference>
<dbReference type="GO" id="GO:0031398">
    <property type="term" value="P:positive regulation of protein ubiquitination"/>
    <property type="evidence" value="ECO:0007669"/>
    <property type="project" value="TreeGrafter"/>
</dbReference>
<keyword evidence="3" id="KW-0862">Zinc</keyword>
<evidence type="ECO:0000256" key="1">
    <source>
        <dbReference type="ARBA" id="ARBA00006672"/>
    </source>
</evidence>
<keyword evidence="2 4" id="KW-0479">Metal-binding</keyword>
<feature type="compositionally biased region" description="Basic and acidic residues" evidence="5">
    <location>
        <begin position="108"/>
        <end position="120"/>
    </location>
</feature>
<sequence length="501" mass="56846">MDHRSKRVKAMNYKPFMVRLRQFLSPKQGVHSNIAMRAAGFSYTGNADTARCDTCALEVSNWTLNMKPFTIHAQRSPKCEFVRSRQPSDITTLSPIHATIQCTSSSPSHDEDRPSKRQKIDPPLASMCSNTWVETETLKEIRRRTFSHWPKRSSPSVEHMIEAGFFSCNIGDRVICIYCNIICQQWMQYTDDPREVHRILSPQCPFVRFISSHHLPSLSNNDDPCEPKSGMLEGASHRAYAHPKDRHASFKEWSTERLPSVDDLVNAGFFYSGMGSLVTCFYCNGSLQNWGPADNPKVEHARWFPHCAYAKHVCGKEFYQKVQDAVRRNEKSKARSKFGVQETTTATAPVNTSSETLDSGVLERLVAARLDLPYSRRLLDQNFRLSIIKRCWEDQLLFKGDDFHTETDLFVACMILQKQIEIIAGKAENIIVPSERLKKLSANSELGTVQPLLLCSLCATNEKQLACVPCGHFSVCVPCGHNLRSCLICHNDIMGFVRIYL</sequence>
<proteinExistence type="inferred from homology"/>
<dbReference type="GO" id="GO:0005634">
    <property type="term" value="C:nucleus"/>
    <property type="evidence" value="ECO:0007669"/>
    <property type="project" value="TreeGrafter"/>
</dbReference>
<dbReference type="PROSITE" id="PS50143">
    <property type="entry name" value="BIR_REPEAT_2"/>
    <property type="match status" value="3"/>
</dbReference>
<feature type="domain" description="RING-type" evidence="6">
    <location>
        <begin position="455"/>
        <end position="490"/>
    </location>
</feature>
<dbReference type="PANTHER" id="PTHR10044">
    <property type="entry name" value="INHIBITOR OF APOPTOSIS"/>
    <property type="match status" value="1"/>
</dbReference>
<reference evidence="7" key="1">
    <citation type="submission" date="2021-02" db="EMBL/GenBank/DDBJ databases">
        <authorList>
            <person name="Nowell W R."/>
        </authorList>
    </citation>
    <scope>NUCLEOTIDE SEQUENCE</scope>
</reference>
<dbReference type="PANTHER" id="PTHR10044:SF139">
    <property type="entry name" value="DEATH-ASSOCIATED INHIBITOR OF APOPTOSIS 2"/>
    <property type="match status" value="1"/>
</dbReference>
<gene>
    <name evidence="7" type="ORF">EDS130_LOCUS9988</name>
</gene>
<dbReference type="InterPro" id="IPR013083">
    <property type="entry name" value="Znf_RING/FYVE/PHD"/>
</dbReference>
<feature type="region of interest" description="Disordered" evidence="5">
    <location>
        <begin position="101"/>
        <end position="123"/>
    </location>
</feature>
<dbReference type="SMART" id="SM00238">
    <property type="entry name" value="BIR"/>
    <property type="match status" value="3"/>
</dbReference>
<dbReference type="GO" id="GO:0043027">
    <property type="term" value="F:cysteine-type endopeptidase inhibitor activity involved in apoptotic process"/>
    <property type="evidence" value="ECO:0007669"/>
    <property type="project" value="TreeGrafter"/>
</dbReference>
<evidence type="ECO:0000313" key="7">
    <source>
        <dbReference type="EMBL" id="CAF0905343.1"/>
    </source>
</evidence>
<dbReference type="InterPro" id="IPR001841">
    <property type="entry name" value="Znf_RING"/>
</dbReference>
<dbReference type="AlphaFoldDB" id="A0A813ZUF5"/>
<dbReference type="Pfam" id="PF00653">
    <property type="entry name" value="BIR"/>
    <property type="match status" value="3"/>
</dbReference>
<dbReference type="Gene3D" id="1.10.1170.10">
    <property type="entry name" value="Inhibitor Of Apoptosis Protein (2mihbC-IAP-1), Chain A"/>
    <property type="match status" value="3"/>
</dbReference>
<dbReference type="GO" id="GO:0043066">
    <property type="term" value="P:negative regulation of apoptotic process"/>
    <property type="evidence" value="ECO:0007669"/>
    <property type="project" value="TreeGrafter"/>
</dbReference>
<dbReference type="GO" id="GO:0051726">
    <property type="term" value="P:regulation of cell cycle"/>
    <property type="evidence" value="ECO:0007669"/>
    <property type="project" value="TreeGrafter"/>
</dbReference>
<evidence type="ECO:0000313" key="8">
    <source>
        <dbReference type="Proteomes" id="UP000663852"/>
    </source>
</evidence>
<evidence type="ECO:0000256" key="3">
    <source>
        <dbReference type="ARBA" id="ARBA00022833"/>
    </source>
</evidence>
<dbReference type="GO" id="GO:0061630">
    <property type="term" value="F:ubiquitin protein ligase activity"/>
    <property type="evidence" value="ECO:0007669"/>
    <property type="project" value="TreeGrafter"/>
</dbReference>
<name>A0A813ZUF5_ADIRI</name>
<evidence type="ECO:0000259" key="6">
    <source>
        <dbReference type="PROSITE" id="PS50089"/>
    </source>
</evidence>
<dbReference type="Pfam" id="PF13920">
    <property type="entry name" value="zf-C3HC4_3"/>
    <property type="match status" value="1"/>
</dbReference>
<dbReference type="PROSITE" id="PS01282">
    <property type="entry name" value="BIR_REPEAT_1"/>
    <property type="match status" value="1"/>
</dbReference>
<dbReference type="SUPFAM" id="SSF57924">
    <property type="entry name" value="Inhibitor of apoptosis (IAP) repeat"/>
    <property type="match status" value="3"/>
</dbReference>
<comment type="caution">
    <text evidence="7">The sequence shown here is derived from an EMBL/GenBank/DDBJ whole genome shotgun (WGS) entry which is preliminary data.</text>
</comment>
<accession>A0A813ZUF5</accession>
<protein>
    <recommendedName>
        <fullName evidence="6">RING-type domain-containing protein</fullName>
    </recommendedName>
</protein>
<evidence type="ECO:0000256" key="2">
    <source>
        <dbReference type="ARBA" id="ARBA00022771"/>
    </source>
</evidence>
<organism evidence="7 8">
    <name type="scientific">Adineta ricciae</name>
    <name type="common">Rotifer</name>
    <dbReference type="NCBI Taxonomy" id="249248"/>
    <lineage>
        <taxon>Eukaryota</taxon>
        <taxon>Metazoa</taxon>
        <taxon>Spiralia</taxon>
        <taxon>Gnathifera</taxon>
        <taxon>Rotifera</taxon>
        <taxon>Eurotatoria</taxon>
        <taxon>Bdelloidea</taxon>
        <taxon>Adinetida</taxon>
        <taxon>Adinetidae</taxon>
        <taxon>Adineta</taxon>
    </lineage>
</organism>
<dbReference type="Gene3D" id="3.30.40.10">
    <property type="entry name" value="Zinc/RING finger domain, C3HC4 (zinc finger)"/>
    <property type="match status" value="1"/>
</dbReference>
<dbReference type="PROSITE" id="PS50089">
    <property type="entry name" value="ZF_RING_2"/>
    <property type="match status" value="1"/>
</dbReference>
<dbReference type="Proteomes" id="UP000663852">
    <property type="component" value="Unassembled WGS sequence"/>
</dbReference>
<keyword evidence="2 4" id="KW-0863">Zinc-finger</keyword>
<evidence type="ECO:0000256" key="5">
    <source>
        <dbReference type="SAM" id="MobiDB-lite"/>
    </source>
</evidence>